<dbReference type="PANTHER" id="PTHR30560:SF4">
    <property type="entry name" value="OS01G0894700 PROTEIN"/>
    <property type="match status" value="1"/>
</dbReference>
<dbReference type="GO" id="GO:0043022">
    <property type="term" value="F:ribosome binding"/>
    <property type="evidence" value="ECO:0007669"/>
    <property type="project" value="TreeGrafter"/>
</dbReference>
<sequence length="171" mass="19151">MASMLIHSNFHQFRNSNFSGTSRNNHVLMNRSITSFHFGIPPQDLCKRLSYPCGPYEGGFRCFSKPVSAVGSGLEASITDPKDNAIRLKPAKIFVESQDDDKIQLRVDLAGEETQKVFDQVLKNLARTAPPIPGFRRQKGGNCCHVFVSNLGPAYTGQILMFLCLFQWKHC</sequence>
<accession>A0AAP0S0M3</accession>
<dbReference type="GO" id="GO:0043335">
    <property type="term" value="P:protein unfolding"/>
    <property type="evidence" value="ECO:0007669"/>
    <property type="project" value="TreeGrafter"/>
</dbReference>
<gene>
    <name evidence="1" type="ORF">L1049_017153</name>
</gene>
<dbReference type="Gene3D" id="3.30.70.1050">
    <property type="entry name" value="Trigger factor ribosome-binding domain"/>
    <property type="match status" value="1"/>
</dbReference>
<dbReference type="GO" id="GO:0003755">
    <property type="term" value="F:peptidyl-prolyl cis-trans isomerase activity"/>
    <property type="evidence" value="ECO:0007669"/>
    <property type="project" value="TreeGrafter"/>
</dbReference>
<organism evidence="1 2">
    <name type="scientific">Liquidambar formosana</name>
    <name type="common">Formosan gum</name>
    <dbReference type="NCBI Taxonomy" id="63359"/>
    <lineage>
        <taxon>Eukaryota</taxon>
        <taxon>Viridiplantae</taxon>
        <taxon>Streptophyta</taxon>
        <taxon>Embryophyta</taxon>
        <taxon>Tracheophyta</taxon>
        <taxon>Spermatophyta</taxon>
        <taxon>Magnoliopsida</taxon>
        <taxon>eudicotyledons</taxon>
        <taxon>Gunneridae</taxon>
        <taxon>Pentapetalae</taxon>
        <taxon>Saxifragales</taxon>
        <taxon>Altingiaceae</taxon>
        <taxon>Liquidambar</taxon>
    </lineage>
</organism>
<keyword evidence="2" id="KW-1185">Reference proteome</keyword>
<evidence type="ECO:0000313" key="1">
    <source>
        <dbReference type="EMBL" id="KAK9288690.1"/>
    </source>
</evidence>
<dbReference type="EMBL" id="JBBPBK010000003">
    <property type="protein sequence ID" value="KAK9288690.1"/>
    <property type="molecule type" value="Genomic_DNA"/>
</dbReference>
<name>A0AAP0S0M3_LIQFO</name>
<dbReference type="PANTHER" id="PTHR30560">
    <property type="entry name" value="TRIGGER FACTOR CHAPERONE AND PEPTIDYL-PROLYL CIS/TRANS ISOMERASE"/>
    <property type="match status" value="1"/>
</dbReference>
<evidence type="ECO:0008006" key="3">
    <source>
        <dbReference type="Google" id="ProtNLM"/>
    </source>
</evidence>
<dbReference type="GO" id="GO:0015031">
    <property type="term" value="P:protein transport"/>
    <property type="evidence" value="ECO:0007669"/>
    <property type="project" value="InterPro"/>
</dbReference>
<dbReference type="GO" id="GO:0044183">
    <property type="term" value="F:protein folding chaperone"/>
    <property type="evidence" value="ECO:0007669"/>
    <property type="project" value="TreeGrafter"/>
</dbReference>
<dbReference type="GO" id="GO:0051083">
    <property type="term" value="P:'de novo' cotranslational protein folding"/>
    <property type="evidence" value="ECO:0007669"/>
    <property type="project" value="TreeGrafter"/>
</dbReference>
<comment type="caution">
    <text evidence="1">The sequence shown here is derived from an EMBL/GenBank/DDBJ whole genome shotgun (WGS) entry which is preliminary data.</text>
</comment>
<dbReference type="InterPro" id="IPR005215">
    <property type="entry name" value="Trig_fac"/>
</dbReference>
<proteinExistence type="predicted"/>
<protein>
    <recommendedName>
        <fullName evidence="3">Trigger factor ribosome-binding bacterial domain-containing protein</fullName>
    </recommendedName>
</protein>
<evidence type="ECO:0000313" key="2">
    <source>
        <dbReference type="Proteomes" id="UP001415857"/>
    </source>
</evidence>
<dbReference type="Proteomes" id="UP001415857">
    <property type="component" value="Unassembled WGS sequence"/>
</dbReference>
<dbReference type="InterPro" id="IPR036611">
    <property type="entry name" value="Trigger_fac_ribosome-bd_sf"/>
</dbReference>
<dbReference type="AlphaFoldDB" id="A0AAP0S0M3"/>
<reference evidence="1 2" key="1">
    <citation type="journal article" date="2024" name="Plant J.">
        <title>Genome sequences and population genomics reveal climatic adaptation and genomic divergence between two closely related sweetgum species.</title>
        <authorList>
            <person name="Xu W.Q."/>
            <person name="Ren C.Q."/>
            <person name="Zhang X.Y."/>
            <person name="Comes H.P."/>
            <person name="Liu X.H."/>
            <person name="Li Y.G."/>
            <person name="Kettle C.J."/>
            <person name="Jalonen R."/>
            <person name="Gaisberger H."/>
            <person name="Ma Y.Z."/>
            <person name="Qiu Y.X."/>
        </authorList>
    </citation>
    <scope>NUCLEOTIDE SEQUENCE [LARGE SCALE GENOMIC DNA]</scope>
    <source>
        <strain evidence="1">Hangzhou</strain>
    </source>
</reference>